<evidence type="ECO:0000256" key="1">
    <source>
        <dbReference type="SAM" id="MobiDB-lite"/>
    </source>
</evidence>
<dbReference type="Gramene" id="Os02t0577400-01">
    <property type="protein sequence ID" value="Os02t0577400-01"/>
    <property type="gene ID" value="Os02g0577400"/>
</dbReference>
<evidence type="ECO:0000313" key="3">
    <source>
        <dbReference type="Proteomes" id="UP000000763"/>
    </source>
</evidence>
<reference evidence="3" key="2">
    <citation type="journal article" date="2008" name="Nucleic Acids Res.">
        <title>The rice annotation project database (RAP-DB): 2008 update.</title>
        <authorList>
            <consortium name="The rice annotation project (RAP)"/>
        </authorList>
    </citation>
    <scope>GENOME REANNOTATION</scope>
    <source>
        <strain evidence="3">cv. Nipponbare</strain>
    </source>
</reference>
<sequence length="123" mass="13731">MSPYVRASFQSSLFTMRPTKKRTTTAPSRTASYCIHVRRIAILRLKLFAVEKIPIKRSTSFPSGIGDDFNIARSKLFSRSSDVGRPLAIALTSLKSPDTPTSVTNHASKPYKQKHLYGKESNN</sequence>
<dbReference type="EMBL" id="AP008208">
    <property type="protein sequence ID" value="BAF09135.1"/>
    <property type="molecule type" value="Genomic_DNA"/>
</dbReference>
<feature type="region of interest" description="Disordered" evidence="1">
    <location>
        <begin position="96"/>
        <end position="123"/>
    </location>
</feature>
<dbReference type="Proteomes" id="UP000000763">
    <property type="component" value="Chromosome 2"/>
</dbReference>
<evidence type="ECO:0000313" key="2">
    <source>
        <dbReference type="EMBL" id="BAF09135.1"/>
    </source>
</evidence>
<protein>
    <submittedName>
        <fullName evidence="2">Os02g0577400 protein</fullName>
    </submittedName>
</protein>
<dbReference type="AlphaFoldDB" id="A0A0P0VKT7"/>
<gene>
    <name evidence="2" type="ordered locus">Os02g0577400</name>
</gene>
<feature type="compositionally biased region" description="Polar residues" evidence="1">
    <location>
        <begin position="96"/>
        <end position="107"/>
    </location>
</feature>
<name>A0A0P0VKT7_ORYSJ</name>
<dbReference type="KEGG" id="dosa:Os02g0577400"/>
<organism evidence="2 3">
    <name type="scientific">Oryza sativa subsp. japonica</name>
    <name type="common">Rice</name>
    <dbReference type="NCBI Taxonomy" id="39947"/>
    <lineage>
        <taxon>Eukaryota</taxon>
        <taxon>Viridiplantae</taxon>
        <taxon>Streptophyta</taxon>
        <taxon>Embryophyta</taxon>
        <taxon>Tracheophyta</taxon>
        <taxon>Spermatophyta</taxon>
        <taxon>Magnoliopsida</taxon>
        <taxon>Liliopsida</taxon>
        <taxon>Poales</taxon>
        <taxon>Poaceae</taxon>
        <taxon>BOP clade</taxon>
        <taxon>Oryzoideae</taxon>
        <taxon>Oryzeae</taxon>
        <taxon>Oryzinae</taxon>
        <taxon>Oryza</taxon>
        <taxon>Oryza sativa</taxon>
    </lineage>
</organism>
<proteinExistence type="predicted"/>
<reference evidence="2 3" key="1">
    <citation type="journal article" date="2005" name="Nature">
        <title>The map-based sequence of the rice genome.</title>
        <authorList>
            <consortium name="International rice genome sequencing project (IRGSP)"/>
            <person name="Matsumoto T."/>
            <person name="Wu J."/>
            <person name="Kanamori H."/>
            <person name="Katayose Y."/>
            <person name="Fujisawa M."/>
            <person name="Namiki N."/>
            <person name="Mizuno H."/>
            <person name="Yamamoto K."/>
            <person name="Antonio B.A."/>
            <person name="Baba T."/>
            <person name="Sakata K."/>
            <person name="Nagamura Y."/>
            <person name="Aoki H."/>
            <person name="Arikawa K."/>
            <person name="Arita K."/>
            <person name="Bito T."/>
            <person name="Chiden Y."/>
            <person name="Fujitsuka N."/>
            <person name="Fukunaka R."/>
            <person name="Hamada M."/>
            <person name="Harada C."/>
            <person name="Hayashi A."/>
            <person name="Hijishita S."/>
            <person name="Honda M."/>
            <person name="Hosokawa S."/>
            <person name="Ichikawa Y."/>
            <person name="Idonuma A."/>
            <person name="Iijima M."/>
            <person name="Ikeda M."/>
            <person name="Ikeno M."/>
            <person name="Ito K."/>
            <person name="Ito S."/>
            <person name="Ito T."/>
            <person name="Ito Y."/>
            <person name="Ito Y."/>
            <person name="Iwabuchi A."/>
            <person name="Kamiya K."/>
            <person name="Karasawa W."/>
            <person name="Kurita K."/>
            <person name="Katagiri S."/>
            <person name="Kikuta A."/>
            <person name="Kobayashi H."/>
            <person name="Kobayashi N."/>
            <person name="Machita K."/>
            <person name="Maehara T."/>
            <person name="Masukawa M."/>
            <person name="Mizubayashi T."/>
            <person name="Mukai Y."/>
            <person name="Nagasaki H."/>
            <person name="Nagata Y."/>
            <person name="Naito S."/>
            <person name="Nakashima M."/>
            <person name="Nakama Y."/>
            <person name="Nakamichi Y."/>
            <person name="Nakamura M."/>
            <person name="Meguro A."/>
            <person name="Negishi M."/>
            <person name="Ohta I."/>
            <person name="Ohta T."/>
            <person name="Okamoto M."/>
            <person name="Ono N."/>
            <person name="Saji S."/>
            <person name="Sakaguchi M."/>
            <person name="Sakai K."/>
            <person name="Shibata M."/>
            <person name="Shimokawa T."/>
            <person name="Song J."/>
            <person name="Takazaki Y."/>
            <person name="Terasawa K."/>
            <person name="Tsugane M."/>
            <person name="Tsuji K."/>
            <person name="Ueda S."/>
            <person name="Waki K."/>
            <person name="Yamagata H."/>
            <person name="Yamamoto M."/>
            <person name="Yamamoto S."/>
            <person name="Yamane H."/>
            <person name="Yoshiki S."/>
            <person name="Yoshihara R."/>
            <person name="Yukawa K."/>
            <person name="Zhong H."/>
            <person name="Yano M."/>
            <person name="Yuan Q."/>
            <person name="Ouyang S."/>
            <person name="Liu J."/>
            <person name="Jones K.M."/>
            <person name="Gansberger K."/>
            <person name="Moffat K."/>
            <person name="Hill J."/>
            <person name="Bera J."/>
            <person name="Fadrosh D."/>
            <person name="Jin S."/>
            <person name="Johri S."/>
            <person name="Kim M."/>
            <person name="Overton L."/>
            <person name="Reardon M."/>
            <person name="Tsitrin T."/>
            <person name="Vuong H."/>
            <person name="Weaver B."/>
            <person name="Ciecko A."/>
            <person name="Tallon L."/>
            <person name="Jackson J."/>
            <person name="Pai G."/>
            <person name="Aken S.V."/>
            <person name="Utterback T."/>
            <person name="Reidmuller S."/>
            <person name="Feldblyum T."/>
            <person name="Hsiao J."/>
            <person name="Zismann V."/>
            <person name="Iobst S."/>
            <person name="de Vazeille A.R."/>
            <person name="Buell C.R."/>
            <person name="Ying K."/>
            <person name="Li Y."/>
            <person name="Lu T."/>
            <person name="Huang Y."/>
            <person name="Zhao Q."/>
            <person name="Feng Q."/>
            <person name="Zhang L."/>
            <person name="Zhu J."/>
            <person name="Weng Q."/>
            <person name="Mu J."/>
            <person name="Lu Y."/>
            <person name="Fan D."/>
            <person name="Liu Y."/>
            <person name="Guan J."/>
            <person name="Zhang Y."/>
            <person name="Yu S."/>
            <person name="Liu X."/>
            <person name="Zhang Y."/>
            <person name="Hong G."/>
            <person name="Han B."/>
            <person name="Choisne N."/>
            <person name="Demange N."/>
            <person name="Orjeda G."/>
            <person name="Samain S."/>
            <person name="Cattolico L."/>
            <person name="Pelletier E."/>
            <person name="Couloux A."/>
            <person name="Segurens B."/>
            <person name="Wincker P."/>
            <person name="D'Hont A."/>
            <person name="Scarpelli C."/>
            <person name="Weissenbach J."/>
            <person name="Salanoubat M."/>
            <person name="Quetier F."/>
            <person name="Yu Y."/>
            <person name="Kim H.R."/>
            <person name="Rambo T."/>
            <person name="Currie J."/>
            <person name="Collura K."/>
            <person name="Luo M."/>
            <person name="Yang T."/>
            <person name="Ammiraju J.S.S."/>
            <person name="Engler F."/>
            <person name="Soderlund C."/>
            <person name="Wing R.A."/>
            <person name="Palmer L.E."/>
            <person name="de la Bastide M."/>
            <person name="Spiegel L."/>
            <person name="Nascimento L."/>
            <person name="Zutavern T."/>
            <person name="O'Shaughnessy A."/>
            <person name="Dike S."/>
            <person name="Dedhia N."/>
            <person name="Preston R."/>
            <person name="Balija V."/>
            <person name="McCombie W.R."/>
            <person name="Chow T."/>
            <person name="Chen H."/>
            <person name="Chung M."/>
            <person name="Chen C."/>
            <person name="Shaw J."/>
            <person name="Wu H."/>
            <person name="Hsiao K."/>
            <person name="Chao Y."/>
            <person name="Chu M."/>
            <person name="Cheng C."/>
            <person name="Hour A."/>
            <person name="Lee P."/>
            <person name="Lin S."/>
            <person name="Lin Y."/>
            <person name="Liou J."/>
            <person name="Liu S."/>
            <person name="Hsing Y."/>
            <person name="Raghuvanshi S."/>
            <person name="Mohanty A."/>
            <person name="Bharti A.K."/>
            <person name="Gaur A."/>
            <person name="Gupta V."/>
            <person name="Kumar D."/>
            <person name="Ravi V."/>
            <person name="Vij S."/>
            <person name="Kapur A."/>
            <person name="Khurana P."/>
            <person name="Khurana P."/>
            <person name="Khurana J.P."/>
            <person name="Tyagi A.K."/>
            <person name="Gaikwad K."/>
            <person name="Singh A."/>
            <person name="Dalal V."/>
            <person name="Srivastava S."/>
            <person name="Dixit A."/>
            <person name="Pal A.K."/>
            <person name="Ghazi I.A."/>
            <person name="Yadav M."/>
            <person name="Pandit A."/>
            <person name="Bhargava A."/>
            <person name="Sureshbabu K."/>
            <person name="Batra K."/>
            <person name="Sharma T.R."/>
            <person name="Mohapatra T."/>
            <person name="Singh N.K."/>
            <person name="Messing J."/>
            <person name="Nelson A.B."/>
            <person name="Fuks G."/>
            <person name="Kavchok S."/>
            <person name="Keizer G."/>
            <person name="Linton E."/>
            <person name="Llaca V."/>
            <person name="Song R."/>
            <person name="Tanyolac B."/>
            <person name="Young S."/>
            <person name="Ho-Il K."/>
            <person name="Hahn J.H."/>
            <person name="Sangsakoo G."/>
            <person name="Vanavichit A."/>
            <person name="de Mattos Luiz.A.T."/>
            <person name="Zimmer P.D."/>
            <person name="Malone G."/>
            <person name="Dellagostin O."/>
            <person name="de Oliveira A.C."/>
            <person name="Bevan M."/>
            <person name="Bancroft I."/>
            <person name="Minx P."/>
            <person name="Cordum H."/>
            <person name="Wilson R."/>
            <person name="Cheng Z."/>
            <person name="Jin W."/>
            <person name="Jiang J."/>
            <person name="Leong S.A."/>
            <person name="Iwama H."/>
            <person name="Gojobori T."/>
            <person name="Itoh T."/>
            <person name="Niimura Y."/>
            <person name="Fujii Y."/>
            <person name="Habara T."/>
            <person name="Sakai H."/>
            <person name="Sato Y."/>
            <person name="Wilson G."/>
            <person name="Kumar K."/>
            <person name="McCouch S."/>
            <person name="Juretic N."/>
            <person name="Hoen D."/>
            <person name="Wright S."/>
            <person name="Bruskiewich R."/>
            <person name="Bureau T."/>
            <person name="Miyao A."/>
            <person name="Hirochika H."/>
            <person name="Nishikawa T."/>
            <person name="Kadowaki K."/>
            <person name="Sugiura M."/>
            <person name="Burr B."/>
            <person name="Sasaki T."/>
        </authorList>
    </citation>
    <scope>NUCLEOTIDE SEQUENCE [LARGE SCALE GENOMIC DNA]</scope>
    <source>
        <strain evidence="3">cv. Nipponbare</strain>
    </source>
</reference>
<accession>A0A0P0VKT7</accession>